<comment type="caution">
    <text evidence="3">The sequence shown here is derived from an EMBL/GenBank/DDBJ whole genome shotgun (WGS) entry which is preliminary data.</text>
</comment>
<evidence type="ECO:0000256" key="1">
    <source>
        <dbReference type="SAM" id="MobiDB-lite"/>
    </source>
</evidence>
<evidence type="ECO:0008006" key="5">
    <source>
        <dbReference type="Google" id="ProtNLM"/>
    </source>
</evidence>
<proteinExistence type="predicted"/>
<keyword evidence="2" id="KW-1133">Transmembrane helix</keyword>
<organism evidence="3 4">
    <name type="scientific">Phaeospirillum tilakii</name>
    <dbReference type="NCBI Taxonomy" id="741673"/>
    <lineage>
        <taxon>Bacteria</taxon>
        <taxon>Pseudomonadati</taxon>
        <taxon>Pseudomonadota</taxon>
        <taxon>Alphaproteobacteria</taxon>
        <taxon>Rhodospirillales</taxon>
        <taxon>Rhodospirillaceae</taxon>
        <taxon>Phaeospirillum</taxon>
    </lineage>
</organism>
<keyword evidence="2" id="KW-0472">Membrane</keyword>
<dbReference type="Proteomes" id="UP001597296">
    <property type="component" value="Unassembled WGS sequence"/>
</dbReference>
<feature type="transmembrane region" description="Helical" evidence="2">
    <location>
        <begin position="20"/>
        <end position="42"/>
    </location>
</feature>
<keyword evidence="4" id="KW-1185">Reference proteome</keyword>
<sequence length="192" mass="21486">MTNDNIKYYSERLPFLWEQYIKYVTLGIFGTAALAGGLIILLKDVQSDLWQYRNYLSTIVWLDAVSCLSFMLCRWSSQILMERHSYGDYDKALSYFSVVGGVIPSALKGGDDSKNKKYIRRCYRVNNIAKFIGSGAFAIAVLMSAYTLMLYFNDAHKKMTPLSAVSTDKVDRSHADATQPQKGGEGAASPSK</sequence>
<evidence type="ECO:0000256" key="2">
    <source>
        <dbReference type="SAM" id="Phobius"/>
    </source>
</evidence>
<feature type="transmembrane region" description="Helical" evidence="2">
    <location>
        <begin position="131"/>
        <end position="152"/>
    </location>
</feature>
<feature type="transmembrane region" description="Helical" evidence="2">
    <location>
        <begin position="54"/>
        <end position="72"/>
    </location>
</feature>
<evidence type="ECO:0000313" key="4">
    <source>
        <dbReference type="Proteomes" id="UP001597296"/>
    </source>
</evidence>
<evidence type="ECO:0000313" key="3">
    <source>
        <dbReference type="EMBL" id="MFD2234511.1"/>
    </source>
</evidence>
<protein>
    <recommendedName>
        <fullName evidence="5">CASP-like protein</fullName>
    </recommendedName>
</protein>
<accession>A0ABW5CC88</accession>
<name>A0ABW5CC88_9PROT</name>
<feature type="region of interest" description="Disordered" evidence="1">
    <location>
        <begin position="166"/>
        <end position="192"/>
    </location>
</feature>
<gene>
    <name evidence="3" type="ORF">ACFSNB_11905</name>
</gene>
<keyword evidence="2" id="KW-0812">Transmembrane</keyword>
<feature type="transmembrane region" description="Helical" evidence="2">
    <location>
        <begin position="92"/>
        <end position="110"/>
    </location>
</feature>
<reference evidence="4" key="1">
    <citation type="journal article" date="2019" name="Int. J. Syst. Evol. Microbiol.">
        <title>The Global Catalogue of Microorganisms (GCM) 10K type strain sequencing project: providing services to taxonomists for standard genome sequencing and annotation.</title>
        <authorList>
            <consortium name="The Broad Institute Genomics Platform"/>
            <consortium name="The Broad Institute Genome Sequencing Center for Infectious Disease"/>
            <person name="Wu L."/>
            <person name="Ma J."/>
        </authorList>
    </citation>
    <scope>NUCLEOTIDE SEQUENCE [LARGE SCALE GENOMIC DNA]</scope>
    <source>
        <strain evidence="4">KCTC 15012</strain>
    </source>
</reference>
<dbReference type="EMBL" id="JBHUIY010000022">
    <property type="protein sequence ID" value="MFD2234511.1"/>
    <property type="molecule type" value="Genomic_DNA"/>
</dbReference>
<dbReference type="RefSeq" id="WP_377316793.1">
    <property type="nucleotide sequence ID" value="NZ_JBHUIY010000022.1"/>
</dbReference>